<evidence type="ECO:0000256" key="1">
    <source>
        <dbReference type="SAM" id="MobiDB-lite"/>
    </source>
</evidence>
<dbReference type="RefSeq" id="XP_009176492.1">
    <property type="nucleotide sequence ID" value="XM_009178228.1"/>
</dbReference>
<dbReference type="CTD" id="20325716"/>
<dbReference type="KEGG" id="ovi:T265_11548"/>
<keyword evidence="3" id="KW-1185">Reference proteome</keyword>
<proteinExistence type="predicted"/>
<sequence>MPVKTSNHIPFLNAPKLLAEGMVSSEKDITNKGSKNDGRKVADSISSISDPQAKDEATGSGTGLFRAVTR</sequence>
<organism evidence="2 3">
    <name type="scientific">Opisthorchis viverrini</name>
    <name type="common">Southeast Asian liver fluke</name>
    <dbReference type="NCBI Taxonomy" id="6198"/>
    <lineage>
        <taxon>Eukaryota</taxon>
        <taxon>Metazoa</taxon>
        <taxon>Spiralia</taxon>
        <taxon>Lophotrochozoa</taxon>
        <taxon>Platyhelminthes</taxon>
        <taxon>Trematoda</taxon>
        <taxon>Digenea</taxon>
        <taxon>Opisthorchiida</taxon>
        <taxon>Opisthorchiata</taxon>
        <taxon>Opisthorchiidae</taxon>
        <taxon>Opisthorchis</taxon>
    </lineage>
</organism>
<evidence type="ECO:0000313" key="3">
    <source>
        <dbReference type="Proteomes" id="UP000054324"/>
    </source>
</evidence>
<name>A0A074YYN6_OPIVI</name>
<dbReference type="GeneID" id="20325716"/>
<accession>A0A074YYN6</accession>
<gene>
    <name evidence="2" type="ORF">T265_11548</name>
</gene>
<feature type="region of interest" description="Disordered" evidence="1">
    <location>
        <begin position="28"/>
        <end position="70"/>
    </location>
</feature>
<protein>
    <submittedName>
        <fullName evidence="2">Uncharacterized protein</fullName>
    </submittedName>
</protein>
<dbReference type="EMBL" id="KL597142">
    <property type="protein sequence ID" value="KER19768.1"/>
    <property type="molecule type" value="Genomic_DNA"/>
</dbReference>
<reference evidence="2 3" key="1">
    <citation type="submission" date="2013-11" db="EMBL/GenBank/DDBJ databases">
        <title>Opisthorchis viverrini - life in the bile duct.</title>
        <authorList>
            <person name="Young N.D."/>
            <person name="Nagarajan N."/>
            <person name="Lin S.J."/>
            <person name="Korhonen P.K."/>
            <person name="Jex A.R."/>
            <person name="Hall R.S."/>
            <person name="Safavi-Hemami H."/>
            <person name="Kaewkong W."/>
            <person name="Bertrand D."/>
            <person name="Gao S."/>
            <person name="Seet Q."/>
            <person name="Wongkham S."/>
            <person name="Teh B.T."/>
            <person name="Wongkham C."/>
            <person name="Intapan P.M."/>
            <person name="Maleewong W."/>
            <person name="Yang X."/>
            <person name="Hu M."/>
            <person name="Wang Z."/>
            <person name="Hofmann A."/>
            <person name="Sternberg P.W."/>
            <person name="Tan P."/>
            <person name="Wang J."/>
            <person name="Gasser R.B."/>
        </authorList>
    </citation>
    <scope>NUCLEOTIDE SEQUENCE [LARGE SCALE GENOMIC DNA]</scope>
</reference>
<dbReference type="AlphaFoldDB" id="A0A074YYN6"/>
<dbReference type="Proteomes" id="UP000054324">
    <property type="component" value="Unassembled WGS sequence"/>
</dbReference>
<evidence type="ECO:0000313" key="2">
    <source>
        <dbReference type="EMBL" id="KER19768.1"/>
    </source>
</evidence>
<feature type="compositionally biased region" description="Basic and acidic residues" evidence="1">
    <location>
        <begin position="28"/>
        <end position="42"/>
    </location>
</feature>